<proteinExistence type="predicted"/>
<dbReference type="InterPro" id="IPR006311">
    <property type="entry name" value="TAT_signal"/>
</dbReference>
<dbReference type="PROSITE" id="PS51677">
    <property type="entry name" value="NODB"/>
    <property type="match status" value="1"/>
</dbReference>
<dbReference type="InterPro" id="IPR011330">
    <property type="entry name" value="Glyco_hydro/deAcase_b/a-brl"/>
</dbReference>
<dbReference type="PANTHER" id="PTHR10587">
    <property type="entry name" value="GLYCOSYL TRANSFERASE-RELATED"/>
    <property type="match status" value="1"/>
</dbReference>
<keyword evidence="2" id="KW-0378">Hydrolase</keyword>
<feature type="compositionally biased region" description="Low complexity" evidence="3">
    <location>
        <begin position="72"/>
        <end position="81"/>
    </location>
</feature>
<reference evidence="5" key="1">
    <citation type="submission" date="2021-01" db="EMBL/GenBank/DDBJ databases">
        <title>Whole genome shotgun sequence of Rugosimonospora africana NBRC 104875.</title>
        <authorList>
            <person name="Komaki H."/>
            <person name="Tamura T."/>
        </authorList>
    </citation>
    <scope>NUCLEOTIDE SEQUENCE</scope>
    <source>
        <strain evidence="5">NBRC 104875</strain>
    </source>
</reference>
<dbReference type="PROSITE" id="PS51318">
    <property type="entry name" value="TAT"/>
    <property type="match status" value="1"/>
</dbReference>
<dbReference type="InterPro" id="IPR050248">
    <property type="entry name" value="Polysacc_deacetylase_ArnD"/>
</dbReference>
<dbReference type="RefSeq" id="WP_203922601.1">
    <property type="nucleotide sequence ID" value="NZ_BONZ01000076.1"/>
</dbReference>
<evidence type="ECO:0000313" key="5">
    <source>
        <dbReference type="EMBL" id="GIH19138.1"/>
    </source>
</evidence>
<evidence type="ECO:0000259" key="4">
    <source>
        <dbReference type="PROSITE" id="PS51677"/>
    </source>
</evidence>
<evidence type="ECO:0000256" key="2">
    <source>
        <dbReference type="ARBA" id="ARBA00022801"/>
    </source>
</evidence>
<dbReference type="Proteomes" id="UP000642748">
    <property type="component" value="Unassembled WGS sequence"/>
</dbReference>
<keyword evidence="1" id="KW-0479">Metal-binding</keyword>
<gene>
    <name evidence="5" type="ORF">Raf01_73100</name>
</gene>
<dbReference type="InterPro" id="IPR002509">
    <property type="entry name" value="NODB_dom"/>
</dbReference>
<feature type="region of interest" description="Disordered" evidence="3">
    <location>
        <begin position="35"/>
        <end position="103"/>
    </location>
</feature>
<dbReference type="EMBL" id="BONZ01000076">
    <property type="protein sequence ID" value="GIH19138.1"/>
    <property type="molecule type" value="Genomic_DNA"/>
</dbReference>
<evidence type="ECO:0000256" key="3">
    <source>
        <dbReference type="SAM" id="MobiDB-lite"/>
    </source>
</evidence>
<organism evidence="5 6">
    <name type="scientific">Rugosimonospora africana</name>
    <dbReference type="NCBI Taxonomy" id="556532"/>
    <lineage>
        <taxon>Bacteria</taxon>
        <taxon>Bacillati</taxon>
        <taxon>Actinomycetota</taxon>
        <taxon>Actinomycetes</taxon>
        <taxon>Micromonosporales</taxon>
        <taxon>Micromonosporaceae</taxon>
        <taxon>Rugosimonospora</taxon>
    </lineage>
</organism>
<dbReference type="GO" id="GO:0005975">
    <property type="term" value="P:carbohydrate metabolic process"/>
    <property type="evidence" value="ECO:0007669"/>
    <property type="project" value="InterPro"/>
</dbReference>
<sequence>MRQDEASPPQPPDPAASLDRRGALRAAVLALAAASVTGCEPHGHNRLASVDGATTTRPEGASGSKSRPRPSAEPAPRASGPQTSAPRASGLPTLPPEITNGPRDRSAIALTFHGQGDPAQVRALLGELERGGARATVLAVGSWLADTPETARRILDGGHELGNHTQNHGDLASMSADEAFAEIDACATVLKRLTGSIGTWFRPSMTQYSTATIRAQAARAGYATCLSYDLDSLDNTDPGAEAVARTVSDSVRGGSIVSMHCGHDGTVAAIPAILERLRQLKLRPVTMTELVGP</sequence>
<protein>
    <submittedName>
        <fullName evidence="5">Polysaccharide deacetylase</fullName>
    </submittedName>
</protein>
<dbReference type="GO" id="GO:0046872">
    <property type="term" value="F:metal ion binding"/>
    <property type="evidence" value="ECO:0007669"/>
    <property type="project" value="UniProtKB-KW"/>
</dbReference>
<dbReference type="SUPFAM" id="SSF88713">
    <property type="entry name" value="Glycoside hydrolase/deacetylase"/>
    <property type="match status" value="1"/>
</dbReference>
<dbReference type="AlphaFoldDB" id="A0A8J3VUX6"/>
<dbReference type="GO" id="GO:0016810">
    <property type="term" value="F:hydrolase activity, acting on carbon-nitrogen (but not peptide) bonds"/>
    <property type="evidence" value="ECO:0007669"/>
    <property type="project" value="InterPro"/>
</dbReference>
<name>A0A8J3VUX6_9ACTN</name>
<dbReference type="Gene3D" id="3.20.20.370">
    <property type="entry name" value="Glycoside hydrolase/deacetylase"/>
    <property type="match status" value="1"/>
</dbReference>
<dbReference type="Pfam" id="PF01522">
    <property type="entry name" value="Polysacc_deac_1"/>
    <property type="match status" value="1"/>
</dbReference>
<comment type="caution">
    <text evidence="5">The sequence shown here is derived from an EMBL/GenBank/DDBJ whole genome shotgun (WGS) entry which is preliminary data.</text>
</comment>
<evidence type="ECO:0000256" key="1">
    <source>
        <dbReference type="ARBA" id="ARBA00022723"/>
    </source>
</evidence>
<dbReference type="PANTHER" id="PTHR10587:SF133">
    <property type="entry name" value="CHITIN DEACETYLASE 1-RELATED"/>
    <property type="match status" value="1"/>
</dbReference>
<accession>A0A8J3VUX6</accession>
<evidence type="ECO:0000313" key="6">
    <source>
        <dbReference type="Proteomes" id="UP000642748"/>
    </source>
</evidence>
<dbReference type="CDD" id="cd10917">
    <property type="entry name" value="CE4_NodB_like_6s_7s"/>
    <property type="match status" value="1"/>
</dbReference>
<keyword evidence="6" id="KW-1185">Reference proteome</keyword>
<dbReference type="GO" id="GO:0016020">
    <property type="term" value="C:membrane"/>
    <property type="evidence" value="ECO:0007669"/>
    <property type="project" value="TreeGrafter"/>
</dbReference>
<feature type="region of interest" description="Disordered" evidence="3">
    <location>
        <begin position="1"/>
        <end position="21"/>
    </location>
</feature>
<feature type="domain" description="NodB homology" evidence="4">
    <location>
        <begin position="106"/>
        <end position="285"/>
    </location>
</feature>